<dbReference type="InterPro" id="IPR001757">
    <property type="entry name" value="P_typ_ATPase"/>
</dbReference>
<comment type="subcellular location">
    <subcellularLocation>
        <location evidence="1">Membrane</location>
        <topology evidence="1">Multi-pass membrane protein</topology>
    </subcellularLocation>
</comment>
<dbReference type="GO" id="GO:0016887">
    <property type="term" value="F:ATP hydrolysis activity"/>
    <property type="evidence" value="ECO:0007669"/>
    <property type="project" value="InterPro"/>
</dbReference>
<dbReference type="InterPro" id="IPR059000">
    <property type="entry name" value="ATPase_P-type_domA"/>
</dbReference>
<keyword evidence="3" id="KW-1278">Translocase</keyword>
<evidence type="ECO:0000313" key="10">
    <source>
        <dbReference type="EMBL" id="VCT86167.1"/>
    </source>
</evidence>
<gene>
    <name evidence="10" type="primary">ctpE</name>
    <name evidence="9" type="ORF">CNEO2_780008</name>
    <name evidence="8" type="ORF">CNEO_40093</name>
    <name evidence="10" type="ORF">CNEONATNEC25_03778</name>
</gene>
<dbReference type="SFLD" id="SFLDS00003">
    <property type="entry name" value="Haloacid_Dehalogenase"/>
    <property type="match status" value="1"/>
</dbReference>
<dbReference type="InterPro" id="IPR036412">
    <property type="entry name" value="HAD-like_sf"/>
</dbReference>
<feature type="transmembrane region" description="Helical" evidence="6">
    <location>
        <begin position="608"/>
        <end position="627"/>
    </location>
</feature>
<dbReference type="PANTHER" id="PTHR42861">
    <property type="entry name" value="CALCIUM-TRANSPORTING ATPASE"/>
    <property type="match status" value="1"/>
</dbReference>
<dbReference type="Pfam" id="PF00122">
    <property type="entry name" value="E1-E2_ATPase"/>
    <property type="match status" value="1"/>
</dbReference>
<dbReference type="InterPro" id="IPR023298">
    <property type="entry name" value="ATPase_P-typ_TM_dom_sf"/>
</dbReference>
<evidence type="ECO:0000256" key="3">
    <source>
        <dbReference type="ARBA" id="ARBA00022967"/>
    </source>
</evidence>
<dbReference type="SFLD" id="SFLDG00002">
    <property type="entry name" value="C1.7:_P-type_atpase_like"/>
    <property type="match status" value="1"/>
</dbReference>
<feature type="transmembrane region" description="Helical" evidence="6">
    <location>
        <begin position="762"/>
        <end position="782"/>
    </location>
</feature>
<dbReference type="Proteomes" id="UP001189143">
    <property type="component" value="Unassembled WGS sequence"/>
</dbReference>
<dbReference type="InterPro" id="IPR018303">
    <property type="entry name" value="ATPase_P-typ_P_site"/>
</dbReference>
<dbReference type="SFLD" id="SFLDF00027">
    <property type="entry name" value="p-type_atpase"/>
    <property type="match status" value="1"/>
</dbReference>
<evidence type="ECO:0000313" key="11">
    <source>
        <dbReference type="Proteomes" id="UP000431451"/>
    </source>
</evidence>
<proteinExistence type="predicted"/>
<name>A0A653AWH4_9CLOT</name>
<keyword evidence="2 6" id="KW-0812">Transmembrane</keyword>
<keyword evidence="4 6" id="KW-1133">Transmembrane helix</keyword>
<dbReference type="Gene3D" id="2.70.150.10">
    <property type="entry name" value="Calcium-transporting ATPase, cytoplasmic transduction domain A"/>
    <property type="match status" value="1"/>
</dbReference>
<feature type="transmembrane region" description="Helical" evidence="6">
    <location>
        <begin position="633"/>
        <end position="656"/>
    </location>
</feature>
<dbReference type="AlphaFoldDB" id="A0A653AWH4"/>
<reference evidence="9" key="3">
    <citation type="submission" date="2022-10" db="EMBL/GenBank/DDBJ databases">
        <authorList>
            <person name="Aires J."/>
            <person name="Mesa V."/>
        </authorList>
    </citation>
    <scope>NUCLEOTIDE SEQUENCE</scope>
    <source>
        <strain evidence="9">Clostridium neonatale JD116</strain>
    </source>
</reference>
<dbReference type="Pfam" id="PF00702">
    <property type="entry name" value="Hydrolase"/>
    <property type="match status" value="1"/>
</dbReference>
<dbReference type="PROSITE" id="PS00154">
    <property type="entry name" value="ATPASE_E1_E2"/>
    <property type="match status" value="1"/>
</dbReference>
<dbReference type="GeneID" id="68879322"/>
<dbReference type="RefSeq" id="WP_125147873.1">
    <property type="nucleotide sequence ID" value="NZ_CAKJVD010000004.1"/>
</dbReference>
<evidence type="ECO:0000256" key="1">
    <source>
        <dbReference type="ARBA" id="ARBA00004141"/>
    </source>
</evidence>
<feature type="transmembrane region" description="Helical" evidence="6">
    <location>
        <begin position="668"/>
        <end position="690"/>
    </location>
</feature>
<dbReference type="PRINTS" id="PR00120">
    <property type="entry name" value="HATPASE"/>
</dbReference>
<reference evidence="8" key="2">
    <citation type="submission" date="2021-10" db="EMBL/GenBank/DDBJ databases">
        <authorList>
            <person name="Mesa V."/>
        </authorList>
    </citation>
    <scope>NUCLEOTIDE SEQUENCE</scope>
    <source>
        <strain evidence="8">CC3_PB</strain>
    </source>
</reference>
<dbReference type="EMBL" id="CAMTCP010000279">
    <property type="protein sequence ID" value="CAI3682722.1"/>
    <property type="molecule type" value="Genomic_DNA"/>
</dbReference>
<evidence type="ECO:0000256" key="2">
    <source>
        <dbReference type="ARBA" id="ARBA00022692"/>
    </source>
</evidence>
<feature type="transmembrane region" description="Helical" evidence="6">
    <location>
        <begin position="732"/>
        <end position="750"/>
    </location>
</feature>
<dbReference type="SUPFAM" id="SSF81665">
    <property type="entry name" value="Calcium ATPase, transmembrane domain M"/>
    <property type="match status" value="1"/>
</dbReference>
<feature type="transmembrane region" description="Helical" evidence="6">
    <location>
        <begin position="702"/>
        <end position="720"/>
    </location>
</feature>
<dbReference type="EMBL" id="CAKJVE010000004">
    <property type="protein sequence ID" value="CAG9702653.1"/>
    <property type="molecule type" value="Genomic_DNA"/>
</dbReference>
<dbReference type="SUPFAM" id="SSF81653">
    <property type="entry name" value="Calcium ATPase, transduction domain A"/>
    <property type="match status" value="1"/>
</dbReference>
<dbReference type="Proteomes" id="UP000789738">
    <property type="component" value="Unassembled WGS sequence"/>
</dbReference>
<keyword evidence="5 6" id="KW-0472">Membrane</keyword>
<dbReference type="InterPro" id="IPR023214">
    <property type="entry name" value="HAD_sf"/>
</dbReference>
<dbReference type="Proteomes" id="UP000431451">
    <property type="component" value="Unassembled WGS sequence"/>
</dbReference>
<protein>
    <submittedName>
        <fullName evidence="8">Cation-transporter, ATPase component</fullName>
    </submittedName>
    <submittedName>
        <fullName evidence="10">Putative cation-transporting ATPase E</fullName>
        <ecNumber evidence="8 10">3.6.3.-</ecNumber>
    </submittedName>
</protein>
<dbReference type="EMBL" id="UWJD01000003">
    <property type="protein sequence ID" value="VCT86167.1"/>
    <property type="molecule type" value="Genomic_DNA"/>
</dbReference>
<dbReference type="InterPro" id="IPR008250">
    <property type="entry name" value="ATPase_P-typ_transduc_dom_A_sf"/>
</dbReference>
<feature type="domain" description="P-type ATPase A" evidence="7">
    <location>
        <begin position="110"/>
        <end position="204"/>
    </location>
</feature>
<evidence type="ECO:0000256" key="5">
    <source>
        <dbReference type="ARBA" id="ARBA00023136"/>
    </source>
</evidence>
<keyword evidence="10" id="KW-0378">Hydrolase</keyword>
<accession>A0A653AWH4</accession>
<dbReference type="Gene3D" id="3.40.1110.10">
    <property type="entry name" value="Calcium-transporting ATPase, cytoplasmic domain N"/>
    <property type="match status" value="1"/>
</dbReference>
<dbReference type="NCBIfam" id="TIGR01494">
    <property type="entry name" value="ATPase_P-type"/>
    <property type="match status" value="2"/>
</dbReference>
<reference evidence="10 11" key="1">
    <citation type="submission" date="2018-06" db="EMBL/GenBank/DDBJ databases">
        <authorList>
            <consortium name="IHU Genomes"/>
        </authorList>
    </citation>
    <scope>NUCLEOTIDE SEQUENCE [LARGE SCALE GENOMIC DNA]</scope>
    <source>
        <strain evidence="10 11">NEC25</strain>
    </source>
</reference>
<dbReference type="EC" id="3.6.3.-" evidence="8 10"/>
<evidence type="ECO:0000259" key="7">
    <source>
        <dbReference type="Pfam" id="PF00122"/>
    </source>
</evidence>
<dbReference type="SUPFAM" id="SSF56784">
    <property type="entry name" value="HAD-like"/>
    <property type="match status" value="1"/>
</dbReference>
<dbReference type="Gene3D" id="3.40.50.1000">
    <property type="entry name" value="HAD superfamily/HAD-like"/>
    <property type="match status" value="1"/>
</dbReference>
<dbReference type="InterPro" id="IPR023299">
    <property type="entry name" value="ATPase_P-typ_cyto_dom_N"/>
</dbReference>
<feature type="transmembrane region" description="Helical" evidence="6">
    <location>
        <begin position="76"/>
        <end position="94"/>
    </location>
</feature>
<dbReference type="Gene3D" id="1.20.1110.10">
    <property type="entry name" value="Calcium-transporting ATPase, transmembrane domain"/>
    <property type="match status" value="1"/>
</dbReference>
<evidence type="ECO:0000256" key="6">
    <source>
        <dbReference type="SAM" id="Phobius"/>
    </source>
</evidence>
<evidence type="ECO:0000256" key="4">
    <source>
        <dbReference type="ARBA" id="ARBA00022989"/>
    </source>
</evidence>
<sequence length="796" mass="87708">MTGIEEEFISNNQKHILGLSNEEVLKRKEDGKVNYIPKAPSRTIWQIIRANLFTSFNAINLILAAIIILAGSPKNSLFVGVIVCNTLIGVAQELRAKETLEKLSVVSMVKAKVLREGETKEIPASEIVLDDIIYLENGIQIMVDAEVVYSNGLEIDESMITGESDSISKKLKDNLYSGSFVVAGEGYARVTKIGKQTYSSILAEEAKKFKVINSELRNAINKIFKILIWIIIPVSILLTVAQLKATGNDWRSAMIGTVSGIIGMIPEGLMLLTSATFIVSIVKLGKHDTLVQELCATEVLARVDVLCLDKTGTITQGNLKLSDIRNIGSRSDKEIDEILSVLIHNLPSNNPTQKAILDKYTSYNNEVKCIKKVVFSSKRKWGGAKFEGLGTWVLGAPEIILKEKYNLIKGAVEEEAKKGKRVLLLANVCNDVLEDELTGKIESAALILIEDIIRKEAPEVLAYFEKQGVEVKIISGDSPVTVSEVARRAGVNEWKNYIDARELPDDNDKFREIVRKTKVFGRVTPHEKKRIVKALQEDGHTVAMTGDGVNDVLALKTSDCGIAMANGSDATKAVAQLVLMKSDFSALPKVVEEGRKQIQNLERVSELFLSKTIFSIFVSVIASILLIEFPIDPIQLSLVGSCAIGIPGFFLALLPSTGKVEKGFLERVLTVSIPNGLILAIFTTSTFVISRHIGSDITYSKTASLLLFAGISMMILIRVARPLTKFKMGLCIAMFFIMALAFLTPVGRLIFSLERLKLRHWIISLAVIFGSGPLITELVDILRRRVNKKYKFDIAK</sequence>
<dbReference type="InterPro" id="IPR044492">
    <property type="entry name" value="P_typ_ATPase_HD_dom"/>
</dbReference>
<evidence type="ECO:0000313" key="9">
    <source>
        <dbReference type="EMBL" id="CAI3682722.1"/>
    </source>
</evidence>
<feature type="transmembrane region" description="Helical" evidence="6">
    <location>
        <begin position="261"/>
        <end position="282"/>
    </location>
</feature>
<feature type="transmembrane region" description="Helical" evidence="6">
    <location>
        <begin position="50"/>
        <end position="70"/>
    </location>
</feature>
<feature type="transmembrane region" description="Helical" evidence="6">
    <location>
        <begin position="223"/>
        <end position="241"/>
    </location>
</feature>
<dbReference type="PRINTS" id="PR00119">
    <property type="entry name" value="CATATPASE"/>
</dbReference>
<dbReference type="GO" id="GO:0016020">
    <property type="term" value="C:membrane"/>
    <property type="evidence" value="ECO:0007669"/>
    <property type="project" value="UniProtKB-SubCell"/>
</dbReference>
<dbReference type="GO" id="GO:0005524">
    <property type="term" value="F:ATP binding"/>
    <property type="evidence" value="ECO:0007669"/>
    <property type="project" value="InterPro"/>
</dbReference>
<evidence type="ECO:0000313" key="8">
    <source>
        <dbReference type="EMBL" id="CAG9702653.1"/>
    </source>
</evidence>
<organism evidence="10 11">
    <name type="scientific">Clostridium neonatale</name>
    <dbReference type="NCBI Taxonomy" id="137838"/>
    <lineage>
        <taxon>Bacteria</taxon>
        <taxon>Bacillati</taxon>
        <taxon>Bacillota</taxon>
        <taxon>Clostridia</taxon>
        <taxon>Eubacteriales</taxon>
        <taxon>Clostridiaceae</taxon>
        <taxon>Clostridium</taxon>
    </lineage>
</organism>